<feature type="transmembrane region" description="Helical" evidence="6">
    <location>
        <begin position="122"/>
        <end position="139"/>
    </location>
</feature>
<dbReference type="PANTHER" id="PTHR42920:SF5">
    <property type="entry name" value="EAMA DOMAIN-CONTAINING PROTEIN"/>
    <property type="match status" value="1"/>
</dbReference>
<keyword evidence="4 6" id="KW-1133">Transmembrane helix</keyword>
<evidence type="ECO:0000256" key="4">
    <source>
        <dbReference type="ARBA" id="ARBA00022989"/>
    </source>
</evidence>
<feature type="transmembrane region" description="Helical" evidence="6">
    <location>
        <begin position="151"/>
        <end position="170"/>
    </location>
</feature>
<dbReference type="KEGG" id="seds:AAY24_01070"/>
<keyword evidence="2" id="KW-1003">Cell membrane</keyword>
<evidence type="ECO:0000313" key="9">
    <source>
        <dbReference type="Proteomes" id="UP000034410"/>
    </source>
</evidence>
<feature type="transmembrane region" description="Helical" evidence="6">
    <location>
        <begin position="265"/>
        <end position="285"/>
    </location>
</feature>
<sequence length="295" mass="32108">MKSRTWQADGLLMVTAIIWGLAFVAQRASMEHIGPFVFNSARFALGCLSLLPLLWWRRNGPAQPFRPLLLGSLAAGTLLFAGSSLQQIGLVYTTAANAGFITGLYIVMVPILALFWRHKTDAYTWIGAFVSLVGLFMLSMTDQWTLAYGDLLELIGALFWAGHVLLIGWLCRRLDPIRLALGQFLVCTLLSLGAALLWEQFDLQALSNVWVPIGYAGILSVGVAYTLQVVAQRHAPAAHAAIILSLESVFAALGGWLLLDESLGTRGLLGCAIMLSGMLISQLPVMRDRSRPEPA</sequence>
<evidence type="ECO:0000256" key="6">
    <source>
        <dbReference type="SAM" id="Phobius"/>
    </source>
</evidence>
<reference evidence="8 9" key="1">
    <citation type="journal article" date="2015" name="Genome Announc.">
        <title>Complete Genome Sequence of Sedimenticola thiotaurini Strain SIP-G1, a Polyphosphate- and Polyhydroxyalkanoate-Accumulating Sulfur-Oxidizing Gammaproteobacterium Isolated from Salt Marsh Sediments.</title>
        <authorList>
            <person name="Flood B.E."/>
            <person name="Jones D.S."/>
            <person name="Bailey J.V."/>
        </authorList>
    </citation>
    <scope>NUCLEOTIDE SEQUENCE [LARGE SCALE GENOMIC DNA]</scope>
    <source>
        <strain evidence="8 9">SIP-G1</strain>
    </source>
</reference>
<dbReference type="OrthoDB" id="9804865at2"/>
<feature type="domain" description="EamA" evidence="7">
    <location>
        <begin position="10"/>
        <end position="139"/>
    </location>
</feature>
<dbReference type="InterPro" id="IPR051258">
    <property type="entry name" value="Diverse_Substrate_Transporter"/>
</dbReference>
<dbReference type="AlphaFoldDB" id="A0A0F7JU64"/>
<evidence type="ECO:0000256" key="5">
    <source>
        <dbReference type="ARBA" id="ARBA00023136"/>
    </source>
</evidence>
<evidence type="ECO:0000259" key="7">
    <source>
        <dbReference type="Pfam" id="PF00892"/>
    </source>
</evidence>
<name>A0A0F7JU64_9GAMM</name>
<keyword evidence="9" id="KW-1185">Reference proteome</keyword>
<evidence type="ECO:0000256" key="1">
    <source>
        <dbReference type="ARBA" id="ARBA00004651"/>
    </source>
</evidence>
<dbReference type="PATRIC" id="fig|1543721.4.peg.228"/>
<feature type="transmembrane region" description="Helical" evidence="6">
    <location>
        <begin position="95"/>
        <end position="115"/>
    </location>
</feature>
<dbReference type="Proteomes" id="UP000034410">
    <property type="component" value="Chromosome"/>
</dbReference>
<feature type="domain" description="EamA" evidence="7">
    <location>
        <begin position="148"/>
        <end position="280"/>
    </location>
</feature>
<dbReference type="Pfam" id="PF00892">
    <property type="entry name" value="EamA"/>
    <property type="match status" value="2"/>
</dbReference>
<feature type="transmembrane region" description="Helical" evidence="6">
    <location>
        <begin position="68"/>
        <end position="89"/>
    </location>
</feature>
<dbReference type="RefSeq" id="WP_046858106.1">
    <property type="nucleotide sequence ID" value="NZ_CP011412.1"/>
</dbReference>
<proteinExistence type="predicted"/>
<gene>
    <name evidence="8" type="ORF">AAY24_01070</name>
</gene>
<dbReference type="EMBL" id="CP011412">
    <property type="protein sequence ID" value="AKH19167.1"/>
    <property type="molecule type" value="Genomic_DNA"/>
</dbReference>
<dbReference type="PANTHER" id="PTHR42920">
    <property type="entry name" value="OS03G0707200 PROTEIN-RELATED"/>
    <property type="match status" value="1"/>
</dbReference>
<keyword evidence="3 6" id="KW-0812">Transmembrane</keyword>
<comment type="subcellular location">
    <subcellularLocation>
        <location evidence="1">Cell membrane</location>
        <topology evidence="1">Multi-pass membrane protein</topology>
    </subcellularLocation>
</comment>
<protein>
    <submittedName>
        <fullName evidence="8">Membrane protein</fullName>
    </submittedName>
</protein>
<evidence type="ECO:0000313" key="8">
    <source>
        <dbReference type="EMBL" id="AKH19167.1"/>
    </source>
</evidence>
<feature type="transmembrane region" description="Helical" evidence="6">
    <location>
        <begin position="177"/>
        <end position="198"/>
    </location>
</feature>
<dbReference type="InterPro" id="IPR037185">
    <property type="entry name" value="EmrE-like"/>
</dbReference>
<feature type="transmembrane region" description="Helical" evidence="6">
    <location>
        <begin position="210"/>
        <end position="230"/>
    </location>
</feature>
<dbReference type="InterPro" id="IPR000620">
    <property type="entry name" value="EamA_dom"/>
</dbReference>
<dbReference type="SUPFAM" id="SSF103481">
    <property type="entry name" value="Multidrug resistance efflux transporter EmrE"/>
    <property type="match status" value="2"/>
</dbReference>
<evidence type="ECO:0000256" key="2">
    <source>
        <dbReference type="ARBA" id="ARBA00022475"/>
    </source>
</evidence>
<accession>A0A0F7JU64</accession>
<organism evidence="8 9">
    <name type="scientific">Sedimenticola thiotaurini</name>
    <dbReference type="NCBI Taxonomy" id="1543721"/>
    <lineage>
        <taxon>Bacteria</taxon>
        <taxon>Pseudomonadati</taxon>
        <taxon>Pseudomonadota</taxon>
        <taxon>Gammaproteobacteria</taxon>
        <taxon>Chromatiales</taxon>
        <taxon>Sedimenticolaceae</taxon>
        <taxon>Sedimenticola</taxon>
    </lineage>
</organism>
<keyword evidence="5 6" id="KW-0472">Membrane</keyword>
<dbReference type="Gene3D" id="1.10.3730.20">
    <property type="match status" value="1"/>
</dbReference>
<evidence type="ECO:0000256" key="3">
    <source>
        <dbReference type="ARBA" id="ARBA00022692"/>
    </source>
</evidence>
<feature type="transmembrane region" description="Helical" evidence="6">
    <location>
        <begin position="237"/>
        <end position="259"/>
    </location>
</feature>
<dbReference type="GO" id="GO:0005886">
    <property type="term" value="C:plasma membrane"/>
    <property type="evidence" value="ECO:0007669"/>
    <property type="project" value="UniProtKB-SubCell"/>
</dbReference>
<feature type="transmembrane region" description="Helical" evidence="6">
    <location>
        <begin position="37"/>
        <end position="56"/>
    </location>
</feature>